<keyword evidence="1" id="KW-0418">Kinase</keyword>
<evidence type="ECO:0000313" key="1">
    <source>
        <dbReference type="EMBL" id="VEG30064.1"/>
    </source>
</evidence>
<dbReference type="EC" id="2.7.1.-" evidence="1"/>
<gene>
    <name evidence="1" type="primary">pep2</name>
    <name evidence="1" type="ORF">NCTC11636_02539</name>
</gene>
<dbReference type="GO" id="GO:0016301">
    <property type="term" value="F:kinase activity"/>
    <property type="evidence" value="ECO:0007669"/>
    <property type="project" value="UniProtKB-KW"/>
</dbReference>
<reference evidence="1 2" key="1">
    <citation type="submission" date="2018-12" db="EMBL/GenBank/DDBJ databases">
        <authorList>
            <consortium name="Pathogen Informatics"/>
        </authorList>
    </citation>
    <scope>NUCLEOTIDE SEQUENCE [LARGE SCALE GENOMIC DNA]</scope>
    <source>
        <strain evidence="1 2">NCTC11636</strain>
    </source>
</reference>
<evidence type="ECO:0000313" key="2">
    <source>
        <dbReference type="Proteomes" id="UP000266895"/>
    </source>
</evidence>
<dbReference type="Gene3D" id="3.90.1200.10">
    <property type="match status" value="1"/>
</dbReference>
<dbReference type="RefSeq" id="WP_126383636.1">
    <property type="nucleotide sequence ID" value="NZ_LR134350.1"/>
</dbReference>
<sequence>MSAQPPPADPRRWPEDEDLLTALSTWMAERRWFPLKGGAAPASAALGIVADVALAPGVRDLLIAVPRPQGPGPLLMHVPLVLDTPQALERYAVAGEPEGSAGTVAPGPQGPVALVDGPHHPAFWRAWAQAAQEAGTSLGPEGPRVVSGRAARLRVTTGEQSNTSVVLPAPPGGDELDEDLIVKVFRVLAHGRNPDVEVSAALARLGWEHVRRPVAWSTLGWTDPATGTAALSDSAVACTFIPVADDGFELFCALAADDDAAGPVRERAVGLARDLGTTTAQMHERLARALGTNEPRSPRELAQALRLRAEWACREVPSLASAVPGLEAGVSRVLEALEALPRLERASRVHGDYHLGQVLREAGEPGRWYVLDFEGEPLRPLTERSEPDQPLRDVAGMLRSFDYAAAVGRARHEDWLPAVRSAFRLGYASARSSGEEQDPGGERTEERQRADTLLAALELDKALYEAVYEARNRPDWLEIPVRALRLLTTRADD</sequence>
<keyword evidence="2" id="KW-1185">Reference proteome</keyword>
<dbReference type="OrthoDB" id="3787729at2"/>
<organism evidence="1 2">
    <name type="scientific">Actinomyces howellii</name>
    <dbReference type="NCBI Taxonomy" id="52771"/>
    <lineage>
        <taxon>Bacteria</taxon>
        <taxon>Bacillati</taxon>
        <taxon>Actinomycetota</taxon>
        <taxon>Actinomycetes</taxon>
        <taxon>Actinomycetales</taxon>
        <taxon>Actinomycetaceae</taxon>
        <taxon>Actinomyces</taxon>
    </lineage>
</organism>
<dbReference type="SUPFAM" id="SSF56112">
    <property type="entry name" value="Protein kinase-like (PK-like)"/>
    <property type="match status" value="1"/>
</dbReference>
<protein>
    <submittedName>
        <fullName evidence="1">Maltokinase</fullName>
        <ecNumber evidence="1">2.7.1.-</ecNumber>
    </submittedName>
</protein>
<dbReference type="InterPro" id="IPR011009">
    <property type="entry name" value="Kinase-like_dom_sf"/>
</dbReference>
<dbReference type="EMBL" id="LR134350">
    <property type="protein sequence ID" value="VEG30064.1"/>
    <property type="molecule type" value="Genomic_DNA"/>
</dbReference>
<proteinExistence type="predicted"/>
<dbReference type="KEGG" id="ahw:NCTC11636_02539"/>
<keyword evidence="1" id="KW-0808">Transferase</keyword>
<dbReference type="Proteomes" id="UP000266895">
    <property type="component" value="Chromosome"/>
</dbReference>
<name>A0A3S4R2N5_9ACTO</name>
<dbReference type="AlphaFoldDB" id="A0A3S4R2N5"/>
<accession>A0A3S4R2N5</accession>